<sequence length="124" mass="13864">MGLIHTALAVSDLDSMLDFYAELGLEQTNEFELDGVRNVYLGSDDTDMELQLKYDRTSTERIDPAGIDHVAIEVDDVDRVFEDLLEAESPDVVKPPVDIPAVDARAAFVEDPDDYVVELVEFED</sequence>
<evidence type="ECO:0000313" key="3">
    <source>
        <dbReference type="EMBL" id="SEK93119.1"/>
    </source>
</evidence>
<reference evidence="3 4" key="1">
    <citation type="submission" date="2016-10" db="EMBL/GenBank/DDBJ databases">
        <authorList>
            <person name="de Groot N.N."/>
        </authorList>
    </citation>
    <scope>NUCLEOTIDE SEQUENCE [LARGE SCALE GENOMIC DNA]</scope>
    <source>
        <strain evidence="3 4">CDM_5</strain>
    </source>
</reference>
<evidence type="ECO:0000256" key="1">
    <source>
        <dbReference type="ARBA" id="ARBA00022723"/>
    </source>
</evidence>
<dbReference type="Proteomes" id="UP000183894">
    <property type="component" value="Unassembled WGS sequence"/>
</dbReference>
<proteinExistence type="predicted"/>
<dbReference type="PANTHER" id="PTHR43048:SF3">
    <property type="entry name" value="METHYLMALONYL-COA EPIMERASE, MITOCHONDRIAL"/>
    <property type="match status" value="1"/>
</dbReference>
<accession>A0A1H7L255</accession>
<dbReference type="GO" id="GO:0004493">
    <property type="term" value="F:methylmalonyl-CoA epimerase activity"/>
    <property type="evidence" value="ECO:0007669"/>
    <property type="project" value="TreeGrafter"/>
</dbReference>
<dbReference type="Gene3D" id="3.10.180.10">
    <property type="entry name" value="2,3-Dihydroxybiphenyl 1,2-Dioxygenase, domain 1"/>
    <property type="match status" value="1"/>
</dbReference>
<evidence type="ECO:0000259" key="2">
    <source>
        <dbReference type="PROSITE" id="PS51819"/>
    </source>
</evidence>
<dbReference type="AlphaFoldDB" id="A0A1H7L255"/>
<keyword evidence="3" id="KW-0456">Lyase</keyword>
<feature type="domain" description="VOC" evidence="2">
    <location>
        <begin position="2"/>
        <end position="122"/>
    </location>
</feature>
<dbReference type="GO" id="GO:0046491">
    <property type="term" value="P:L-methylmalonyl-CoA metabolic process"/>
    <property type="evidence" value="ECO:0007669"/>
    <property type="project" value="TreeGrafter"/>
</dbReference>
<dbReference type="OrthoDB" id="358887at2157"/>
<dbReference type="RefSeq" id="WP_074792826.1">
    <property type="nucleotide sequence ID" value="NZ_FOAD01000002.1"/>
</dbReference>
<dbReference type="PROSITE" id="PS51819">
    <property type="entry name" value="VOC"/>
    <property type="match status" value="1"/>
</dbReference>
<dbReference type="EMBL" id="FOAD01000002">
    <property type="protein sequence ID" value="SEK93119.1"/>
    <property type="molecule type" value="Genomic_DNA"/>
</dbReference>
<dbReference type="GO" id="GO:0016829">
    <property type="term" value="F:lyase activity"/>
    <property type="evidence" value="ECO:0007669"/>
    <property type="project" value="UniProtKB-KW"/>
</dbReference>
<dbReference type="GO" id="GO:0046872">
    <property type="term" value="F:metal ion binding"/>
    <property type="evidence" value="ECO:0007669"/>
    <property type="project" value="UniProtKB-KW"/>
</dbReference>
<keyword evidence="1" id="KW-0479">Metal-binding</keyword>
<organism evidence="3 4">
    <name type="scientific">Haloferax larsenii</name>
    <dbReference type="NCBI Taxonomy" id="302484"/>
    <lineage>
        <taxon>Archaea</taxon>
        <taxon>Methanobacteriati</taxon>
        <taxon>Methanobacteriota</taxon>
        <taxon>Stenosarchaea group</taxon>
        <taxon>Halobacteria</taxon>
        <taxon>Halobacteriales</taxon>
        <taxon>Haloferacaceae</taxon>
        <taxon>Haloferax</taxon>
    </lineage>
</organism>
<dbReference type="InterPro" id="IPR004360">
    <property type="entry name" value="Glyas_Fos-R_dOase_dom"/>
</dbReference>
<dbReference type="PANTHER" id="PTHR43048">
    <property type="entry name" value="METHYLMALONYL-COA EPIMERASE"/>
    <property type="match status" value="1"/>
</dbReference>
<dbReference type="InterPro" id="IPR029068">
    <property type="entry name" value="Glyas_Bleomycin-R_OHBP_Dase"/>
</dbReference>
<dbReference type="InterPro" id="IPR037523">
    <property type="entry name" value="VOC_core"/>
</dbReference>
<dbReference type="Pfam" id="PF00903">
    <property type="entry name" value="Glyoxalase"/>
    <property type="match status" value="1"/>
</dbReference>
<protein>
    <submittedName>
        <fullName evidence="3">Lactoylglutathione lyase</fullName>
    </submittedName>
</protein>
<name>A0A1H7L255_HALLR</name>
<dbReference type="SUPFAM" id="SSF54593">
    <property type="entry name" value="Glyoxalase/Bleomycin resistance protein/Dihydroxybiphenyl dioxygenase"/>
    <property type="match status" value="1"/>
</dbReference>
<evidence type="ECO:0000313" key="4">
    <source>
        <dbReference type="Proteomes" id="UP000183894"/>
    </source>
</evidence>
<gene>
    <name evidence="3" type="ORF">SAMN04488691_102188</name>
</gene>
<dbReference type="InterPro" id="IPR051785">
    <property type="entry name" value="MMCE/EMCE_epimerase"/>
</dbReference>